<dbReference type="Proteomes" id="UP001476950">
    <property type="component" value="Unassembled WGS sequence"/>
</dbReference>
<evidence type="ECO:0000313" key="3">
    <source>
        <dbReference type="Proteomes" id="UP001476950"/>
    </source>
</evidence>
<dbReference type="InterPro" id="IPR000073">
    <property type="entry name" value="AB_hydrolase_1"/>
</dbReference>
<evidence type="ECO:0000313" key="2">
    <source>
        <dbReference type="EMBL" id="MEP1061295.1"/>
    </source>
</evidence>
<dbReference type="GO" id="GO:0016787">
    <property type="term" value="F:hydrolase activity"/>
    <property type="evidence" value="ECO:0007669"/>
    <property type="project" value="UniProtKB-KW"/>
</dbReference>
<organism evidence="2 3">
    <name type="scientific">Stenomitos frigidus AS-A4</name>
    <dbReference type="NCBI Taxonomy" id="2933935"/>
    <lineage>
        <taxon>Bacteria</taxon>
        <taxon>Bacillati</taxon>
        <taxon>Cyanobacteriota</taxon>
        <taxon>Cyanophyceae</taxon>
        <taxon>Leptolyngbyales</taxon>
        <taxon>Leptolyngbyaceae</taxon>
        <taxon>Stenomitos</taxon>
    </lineage>
</organism>
<dbReference type="Gene3D" id="3.40.50.1820">
    <property type="entry name" value="alpha/beta hydrolase"/>
    <property type="match status" value="1"/>
</dbReference>
<dbReference type="PANTHER" id="PTHR37017">
    <property type="entry name" value="AB HYDROLASE-1 DOMAIN-CONTAINING PROTEIN-RELATED"/>
    <property type="match status" value="1"/>
</dbReference>
<dbReference type="SUPFAM" id="SSF53474">
    <property type="entry name" value="alpha/beta-Hydrolases"/>
    <property type="match status" value="1"/>
</dbReference>
<gene>
    <name evidence="2" type="ORF">NDI38_22955</name>
</gene>
<evidence type="ECO:0000259" key="1">
    <source>
        <dbReference type="Pfam" id="PF12697"/>
    </source>
</evidence>
<keyword evidence="2" id="KW-0378">Hydrolase</keyword>
<sequence>MVIFTWKNIQRLLLWLLAFSVVVIVSIAMHPASVNSKEIAQASGSKPLIVLVHGTNADATSWQHVIPLLQKNGYTVTAVQNPLTSLSDDIAMTKRVIDVQKGPVVVVGHSYGGNVITSAAAGNPRVKALVYIAGFAPEPGESTSELNSRYAPPPLAEALIADAAGFLYIDREKFHEVFAQDVSPAEAQVLAVTQKPPAKTIFEQSVDKAAWKTIPSWYLVSQEDRSINPELERFMAKRIGAKTTEIKASHVAYISHPKEVANLIIEAATSAVK</sequence>
<accession>A0ABV0KQ21</accession>
<dbReference type="InterPro" id="IPR052897">
    <property type="entry name" value="Sec-Metab_Biosynth_Hydrolase"/>
</dbReference>
<name>A0ABV0KQ21_9CYAN</name>
<reference evidence="2 3" key="1">
    <citation type="submission" date="2022-04" db="EMBL/GenBank/DDBJ databases">
        <title>Positive selection, recombination, and allopatry shape intraspecific diversity of widespread and dominant cyanobacteria.</title>
        <authorList>
            <person name="Wei J."/>
            <person name="Shu W."/>
            <person name="Hu C."/>
        </authorList>
    </citation>
    <scope>NUCLEOTIDE SEQUENCE [LARGE SCALE GENOMIC DNA]</scope>
    <source>
        <strain evidence="2 3">AS-A4</strain>
    </source>
</reference>
<feature type="domain" description="AB hydrolase-1" evidence="1">
    <location>
        <begin position="49"/>
        <end position="262"/>
    </location>
</feature>
<dbReference type="Pfam" id="PF12697">
    <property type="entry name" value="Abhydrolase_6"/>
    <property type="match status" value="1"/>
</dbReference>
<keyword evidence="3" id="KW-1185">Reference proteome</keyword>
<dbReference type="PANTHER" id="PTHR37017:SF11">
    <property type="entry name" value="ESTERASE_LIPASE_THIOESTERASE DOMAIN-CONTAINING PROTEIN"/>
    <property type="match status" value="1"/>
</dbReference>
<dbReference type="EMBL" id="JAMPLM010000030">
    <property type="protein sequence ID" value="MEP1061295.1"/>
    <property type="molecule type" value="Genomic_DNA"/>
</dbReference>
<comment type="caution">
    <text evidence="2">The sequence shown here is derived from an EMBL/GenBank/DDBJ whole genome shotgun (WGS) entry which is preliminary data.</text>
</comment>
<protein>
    <submittedName>
        <fullName evidence="2">Alpha/beta hydrolase</fullName>
    </submittedName>
</protein>
<dbReference type="InterPro" id="IPR029058">
    <property type="entry name" value="AB_hydrolase_fold"/>
</dbReference>
<proteinExistence type="predicted"/>
<dbReference type="RefSeq" id="WP_199305199.1">
    <property type="nucleotide sequence ID" value="NZ_JAMPLM010000030.1"/>
</dbReference>